<dbReference type="InterPro" id="IPR036236">
    <property type="entry name" value="Znf_C2H2_sf"/>
</dbReference>
<dbReference type="InterPro" id="IPR013087">
    <property type="entry name" value="Znf_C2H2_type"/>
</dbReference>
<dbReference type="GO" id="GO:0005634">
    <property type="term" value="C:nucleus"/>
    <property type="evidence" value="ECO:0007669"/>
    <property type="project" value="UniProtKB-SubCell"/>
</dbReference>
<dbReference type="OrthoDB" id="6155966at2759"/>
<dbReference type="Pfam" id="PF00096">
    <property type="entry name" value="zf-C2H2"/>
    <property type="match status" value="1"/>
</dbReference>
<dbReference type="PROSITE" id="PS00028">
    <property type="entry name" value="ZINC_FINGER_C2H2_1"/>
    <property type="match status" value="2"/>
</dbReference>
<reference evidence="11" key="1">
    <citation type="submission" date="2021-06" db="EMBL/GenBank/DDBJ databases">
        <authorList>
            <person name="Kallberg Y."/>
            <person name="Tangrot J."/>
            <person name="Rosling A."/>
        </authorList>
    </citation>
    <scope>NUCLEOTIDE SEQUENCE</scope>
    <source>
        <strain evidence="11">MA453B</strain>
    </source>
</reference>
<feature type="domain" description="C2H2-type" evidence="10">
    <location>
        <begin position="20"/>
        <end position="50"/>
    </location>
</feature>
<evidence type="ECO:0000256" key="4">
    <source>
        <dbReference type="ARBA" id="ARBA00022737"/>
    </source>
</evidence>
<dbReference type="Gene3D" id="3.30.160.60">
    <property type="entry name" value="Classic Zinc Finger"/>
    <property type="match status" value="2"/>
</dbReference>
<keyword evidence="5 9" id="KW-0863">Zinc-finger</keyword>
<evidence type="ECO:0000256" key="5">
    <source>
        <dbReference type="ARBA" id="ARBA00022771"/>
    </source>
</evidence>
<keyword evidence="2" id="KW-0678">Repressor</keyword>
<accession>A0A9N9IZE3</accession>
<dbReference type="AlphaFoldDB" id="A0A9N9IZE3"/>
<evidence type="ECO:0000313" key="12">
    <source>
        <dbReference type="Proteomes" id="UP000789405"/>
    </source>
</evidence>
<dbReference type="SMART" id="SM00355">
    <property type="entry name" value="ZnF_C2H2"/>
    <property type="match status" value="3"/>
</dbReference>
<dbReference type="GO" id="GO:0045944">
    <property type="term" value="P:positive regulation of transcription by RNA polymerase II"/>
    <property type="evidence" value="ECO:0007669"/>
    <property type="project" value="TreeGrafter"/>
</dbReference>
<proteinExistence type="inferred from homology"/>
<evidence type="ECO:0000256" key="1">
    <source>
        <dbReference type="ARBA" id="ARBA00004123"/>
    </source>
</evidence>
<evidence type="ECO:0000256" key="2">
    <source>
        <dbReference type="ARBA" id="ARBA00022491"/>
    </source>
</evidence>
<evidence type="ECO:0000256" key="6">
    <source>
        <dbReference type="ARBA" id="ARBA00022833"/>
    </source>
</evidence>
<gene>
    <name evidence="11" type="ORF">DERYTH_LOCUS17547</name>
</gene>
<keyword evidence="6" id="KW-0862">Zinc</keyword>
<dbReference type="InterPro" id="IPR050806">
    <property type="entry name" value="pacC/RIM101"/>
</dbReference>
<evidence type="ECO:0000256" key="3">
    <source>
        <dbReference type="ARBA" id="ARBA00022723"/>
    </source>
</evidence>
<evidence type="ECO:0000259" key="10">
    <source>
        <dbReference type="PROSITE" id="PS50157"/>
    </source>
</evidence>
<evidence type="ECO:0000313" key="11">
    <source>
        <dbReference type="EMBL" id="CAG8758182.1"/>
    </source>
</evidence>
<organism evidence="11 12">
    <name type="scientific">Dentiscutata erythropus</name>
    <dbReference type="NCBI Taxonomy" id="1348616"/>
    <lineage>
        <taxon>Eukaryota</taxon>
        <taxon>Fungi</taxon>
        <taxon>Fungi incertae sedis</taxon>
        <taxon>Mucoromycota</taxon>
        <taxon>Glomeromycotina</taxon>
        <taxon>Glomeromycetes</taxon>
        <taxon>Diversisporales</taxon>
        <taxon>Gigasporaceae</taxon>
        <taxon>Dentiscutata</taxon>
    </lineage>
</organism>
<keyword evidence="7" id="KW-0539">Nucleus</keyword>
<feature type="domain" description="C2H2-type" evidence="10">
    <location>
        <begin position="56"/>
        <end position="85"/>
    </location>
</feature>
<evidence type="ECO:0000256" key="9">
    <source>
        <dbReference type="PROSITE-ProRule" id="PRU00042"/>
    </source>
</evidence>
<dbReference type="PANTHER" id="PTHR47257:SF1">
    <property type="entry name" value="PH-RESPONSE TRANSCRIPTION FACTOR PACC_RIM101"/>
    <property type="match status" value="1"/>
</dbReference>
<dbReference type="Proteomes" id="UP000789405">
    <property type="component" value="Unassembled WGS sequence"/>
</dbReference>
<dbReference type="GO" id="GO:0008270">
    <property type="term" value="F:zinc ion binding"/>
    <property type="evidence" value="ECO:0007669"/>
    <property type="project" value="UniProtKB-KW"/>
</dbReference>
<evidence type="ECO:0000256" key="7">
    <source>
        <dbReference type="ARBA" id="ARBA00023242"/>
    </source>
</evidence>
<name>A0A9N9IZE3_9GLOM</name>
<dbReference type="PANTHER" id="PTHR47257">
    <property type="entry name" value="PH-RESPONSE TRANSCRIPTION FACTOR PACC/RIM101"/>
    <property type="match status" value="1"/>
</dbReference>
<keyword evidence="3" id="KW-0479">Metal-binding</keyword>
<sequence>MSLSPAASSASSPGDVDEYLVCLWSRCYRTFEDADSLYAHLSTYHVGRKSTGNLCLDCHWEDCDVSTTKRDHITSHLRIHVPLKPHRCETCKKAFKRPQDLKKHHKIHCESHREQLNKMKHHRIIKKILCPPTPPYHHPYLPTPSPLIRVGHNNHPCSSYHPKLSNAPPVNHLEPPSSLTYKMKPHEKTYQPDTISAYNSNSTNLLEIWKDKKTNERLPPLSSIIDPILPFSSKKIF</sequence>
<evidence type="ECO:0000256" key="8">
    <source>
        <dbReference type="ARBA" id="ARBA00038089"/>
    </source>
</evidence>
<comment type="similarity">
    <text evidence="8">Belongs to the pacC/RIM101 family.</text>
</comment>
<dbReference type="EMBL" id="CAJVPY010016666">
    <property type="protein sequence ID" value="CAG8758182.1"/>
    <property type="molecule type" value="Genomic_DNA"/>
</dbReference>
<feature type="domain" description="C2H2-type" evidence="10">
    <location>
        <begin position="86"/>
        <end position="113"/>
    </location>
</feature>
<keyword evidence="4" id="KW-0677">Repeat</keyword>
<dbReference type="SUPFAM" id="SSF57667">
    <property type="entry name" value="beta-beta-alpha zinc fingers"/>
    <property type="match status" value="2"/>
</dbReference>
<keyword evidence="12" id="KW-1185">Reference proteome</keyword>
<comment type="caution">
    <text evidence="11">The sequence shown here is derived from an EMBL/GenBank/DDBJ whole genome shotgun (WGS) entry which is preliminary data.</text>
</comment>
<protein>
    <submittedName>
        <fullName evidence="11">862_t:CDS:1</fullName>
    </submittedName>
</protein>
<comment type="subcellular location">
    <subcellularLocation>
        <location evidence="1">Nucleus</location>
    </subcellularLocation>
</comment>
<dbReference type="PROSITE" id="PS50157">
    <property type="entry name" value="ZINC_FINGER_C2H2_2"/>
    <property type="match status" value="3"/>
</dbReference>